<dbReference type="PANTHER" id="PTHR30469">
    <property type="entry name" value="MULTIDRUG RESISTANCE PROTEIN MDTA"/>
    <property type="match status" value="1"/>
</dbReference>
<dbReference type="Gene3D" id="2.40.30.170">
    <property type="match status" value="1"/>
</dbReference>
<sequence length="250" mass="29096">MKKILLLLFVTSLSFAYYAKLEPIETYSISSSVSGSVIYIDRENEGKYLKEDKVILKIDDFNEREELLNVQKSLNLQQKNLKNQLEIQKLEQNQYNRVLKLSSKSKRERELVLNSLLKTKNQTLSLRNNIESLILRKKILQNTINKKSITAKKQDFIYNYHVNIDDYVVSSTPLVDIMDMGYSKLEFFVSSSDKKRLADGAKILINDKQANIIEYKVWDIADSINISSFKVSIKTDLKEFSKLYKITIED</sequence>
<dbReference type="EMBL" id="CACVAW010000064">
    <property type="protein sequence ID" value="CAA6815053.1"/>
    <property type="molecule type" value="Genomic_DNA"/>
</dbReference>
<name>A0A6S6T6Z4_9BACT</name>
<evidence type="ECO:0008006" key="3">
    <source>
        <dbReference type="Google" id="ProtNLM"/>
    </source>
</evidence>
<evidence type="ECO:0000256" key="1">
    <source>
        <dbReference type="SAM" id="Coils"/>
    </source>
</evidence>
<dbReference type="GO" id="GO:0015562">
    <property type="term" value="F:efflux transmembrane transporter activity"/>
    <property type="evidence" value="ECO:0007669"/>
    <property type="project" value="TreeGrafter"/>
</dbReference>
<dbReference type="PANTHER" id="PTHR30469:SF11">
    <property type="entry name" value="BLL4320 PROTEIN"/>
    <property type="match status" value="1"/>
</dbReference>
<feature type="coiled-coil region" evidence="1">
    <location>
        <begin position="64"/>
        <end position="93"/>
    </location>
</feature>
<keyword evidence="1" id="KW-0175">Coiled coil</keyword>
<dbReference type="Gene3D" id="2.40.50.100">
    <property type="match status" value="1"/>
</dbReference>
<gene>
    <name evidence="2" type="ORF">HELGO_WM25314</name>
</gene>
<dbReference type="AlphaFoldDB" id="A0A6S6T6Z4"/>
<proteinExistence type="predicted"/>
<dbReference type="Gene3D" id="1.10.287.470">
    <property type="entry name" value="Helix hairpin bin"/>
    <property type="match status" value="1"/>
</dbReference>
<accession>A0A6S6T6Z4</accession>
<reference evidence="2" key="1">
    <citation type="submission" date="2020-01" db="EMBL/GenBank/DDBJ databases">
        <authorList>
            <person name="Meier V. D."/>
            <person name="Meier V D."/>
        </authorList>
    </citation>
    <scope>NUCLEOTIDE SEQUENCE</scope>
    <source>
        <strain evidence="2">HLG_WM_MAG_12</strain>
    </source>
</reference>
<dbReference type="GO" id="GO:1990281">
    <property type="term" value="C:efflux pump complex"/>
    <property type="evidence" value="ECO:0007669"/>
    <property type="project" value="TreeGrafter"/>
</dbReference>
<evidence type="ECO:0000313" key="2">
    <source>
        <dbReference type="EMBL" id="CAA6815053.1"/>
    </source>
</evidence>
<organism evidence="2">
    <name type="scientific">uncultured Campylobacterales bacterium</name>
    <dbReference type="NCBI Taxonomy" id="352960"/>
    <lineage>
        <taxon>Bacteria</taxon>
        <taxon>Pseudomonadati</taxon>
        <taxon>Campylobacterota</taxon>
        <taxon>Epsilonproteobacteria</taxon>
        <taxon>Campylobacterales</taxon>
        <taxon>environmental samples</taxon>
    </lineage>
</organism>
<protein>
    <recommendedName>
        <fullName evidence="3">HlyD family secretion protein</fullName>
    </recommendedName>
</protein>